<protein>
    <submittedName>
        <fullName evidence="1">Uncharacterized protein</fullName>
    </submittedName>
</protein>
<name>A0A455ST59_9CHLR</name>
<gene>
    <name evidence="1" type="ORF">KTC_56410</name>
</gene>
<accession>A0A455ST59</accession>
<dbReference type="AlphaFoldDB" id="A0A455ST59"/>
<reference evidence="1" key="1">
    <citation type="submission" date="2018-12" db="EMBL/GenBank/DDBJ databases">
        <title>Novel natural products biosynthetic potential of the class Ktedonobacteria.</title>
        <authorList>
            <person name="Zheng Y."/>
            <person name="Saitou A."/>
            <person name="Wang C.M."/>
            <person name="Toyoda A."/>
            <person name="Minakuchi Y."/>
            <person name="Sekiguchi Y."/>
            <person name="Ueda K."/>
            <person name="Takano H."/>
            <person name="Sakai Y."/>
            <person name="Yokota A."/>
            <person name="Yabe S."/>
        </authorList>
    </citation>
    <scope>NUCLEOTIDE SEQUENCE</scope>
    <source>
        <strain evidence="1">COM3</strain>
    </source>
</reference>
<proteinExistence type="predicted"/>
<evidence type="ECO:0000313" key="1">
    <source>
        <dbReference type="EMBL" id="BBH90890.1"/>
    </source>
</evidence>
<dbReference type="EMBL" id="AP019376">
    <property type="protein sequence ID" value="BBH90890.1"/>
    <property type="molecule type" value="Genomic_DNA"/>
</dbReference>
<organism evidence="1">
    <name type="scientific">Thermosporothrix sp. COM3</name>
    <dbReference type="NCBI Taxonomy" id="2490863"/>
    <lineage>
        <taxon>Bacteria</taxon>
        <taxon>Bacillati</taxon>
        <taxon>Chloroflexota</taxon>
        <taxon>Ktedonobacteria</taxon>
        <taxon>Ktedonobacterales</taxon>
        <taxon>Thermosporotrichaceae</taxon>
        <taxon>Thermosporothrix</taxon>
    </lineage>
</organism>
<sequence>MALQAAVLKLQTGSGRVLDIAYNEDTRFLERAPLRASGLREGVPVEVVVSRKDTVSTASDDIYTAQTVFVLNTRLDPVPIRLQQLCPFARTQEQELRGTVSKRTRDMLLVRALDQSGVPSEFKVALTNKTGLFALNEGSVVSLREGNILSLLVMADVQHEMMALSVLQEK</sequence>